<organism evidence="3 4">
    <name type="scientific">Mytilus galloprovincialis</name>
    <name type="common">Mediterranean mussel</name>
    <dbReference type="NCBI Taxonomy" id="29158"/>
    <lineage>
        <taxon>Eukaryota</taxon>
        <taxon>Metazoa</taxon>
        <taxon>Spiralia</taxon>
        <taxon>Lophotrochozoa</taxon>
        <taxon>Mollusca</taxon>
        <taxon>Bivalvia</taxon>
        <taxon>Autobranchia</taxon>
        <taxon>Pteriomorphia</taxon>
        <taxon>Mytilida</taxon>
        <taxon>Mytiloidea</taxon>
        <taxon>Mytilidae</taxon>
        <taxon>Mytilinae</taxon>
        <taxon>Mytilus</taxon>
    </lineage>
</organism>
<feature type="coiled-coil region" evidence="1">
    <location>
        <begin position="344"/>
        <end position="413"/>
    </location>
</feature>
<dbReference type="OrthoDB" id="6141818at2759"/>
<dbReference type="AlphaFoldDB" id="A0A8B6BQE0"/>
<feature type="region of interest" description="Disordered" evidence="2">
    <location>
        <begin position="1"/>
        <end position="31"/>
    </location>
</feature>
<proteinExistence type="predicted"/>
<name>A0A8B6BQE0_MYTGA</name>
<comment type="caution">
    <text evidence="3">The sequence shown here is derived from an EMBL/GenBank/DDBJ whole genome shotgun (WGS) entry which is preliminary data.</text>
</comment>
<evidence type="ECO:0000313" key="4">
    <source>
        <dbReference type="Proteomes" id="UP000596742"/>
    </source>
</evidence>
<protein>
    <submittedName>
        <fullName evidence="3">Uncharacterized protein</fullName>
    </submittedName>
</protein>
<keyword evidence="4" id="KW-1185">Reference proteome</keyword>
<keyword evidence="1" id="KW-0175">Coiled coil</keyword>
<reference evidence="3" key="1">
    <citation type="submission" date="2018-11" db="EMBL/GenBank/DDBJ databases">
        <authorList>
            <person name="Alioto T."/>
            <person name="Alioto T."/>
        </authorList>
    </citation>
    <scope>NUCLEOTIDE SEQUENCE</scope>
</reference>
<evidence type="ECO:0000313" key="3">
    <source>
        <dbReference type="EMBL" id="VDH93818.1"/>
    </source>
</evidence>
<sequence>MSGENGQDSSDTNRNGNNESSPQSNIDGDIRRAEELVKEKEKQIEGLKGQIIAAHEKLREVEENTKLKENDFKTFSDKLKTQESSLKSCNDQLASAKTLLNQTTERHKRVADELARLDETHSLNRHLQQMLTKENKTNEKKQLELNAQNVKITSLDADRRQKEEKIKQLTTELRQVRESHEQYKRQIETALGNLQSKLQLQERTIKIKEEDAKSKKMHIDKLQENKQQLEGQILQLKMDFRQKEMELQKESSEHQQTHLQLVQRFEEVVQLTSQLKSKESELEVLQGEVVKVNVNARELTIRYQELPEKEAQFRKIAESSSYLQEENAELLEQIKVANRLQSVVTNLREQNESYFKDKESFRERNKVMEEKYREILQQYGQQMEESQTFMGQKASLKTQLKQKSDEVNALNNKLKEFFGYVENSPSHSRSMEGKRNNNGRFTLRFASFMIDSGPRL</sequence>
<feature type="compositionally biased region" description="Polar residues" evidence="2">
    <location>
        <begin position="1"/>
        <end position="26"/>
    </location>
</feature>
<gene>
    <name evidence="3" type="ORF">MGAL_10B068360</name>
</gene>
<dbReference type="EMBL" id="UYJE01000509">
    <property type="protein sequence ID" value="VDH93818.1"/>
    <property type="molecule type" value="Genomic_DNA"/>
</dbReference>
<accession>A0A8B6BQE0</accession>
<evidence type="ECO:0000256" key="1">
    <source>
        <dbReference type="SAM" id="Coils"/>
    </source>
</evidence>
<dbReference type="Proteomes" id="UP000596742">
    <property type="component" value="Unassembled WGS sequence"/>
</dbReference>
<evidence type="ECO:0000256" key="2">
    <source>
        <dbReference type="SAM" id="MobiDB-lite"/>
    </source>
</evidence>